<evidence type="ECO:0000256" key="1">
    <source>
        <dbReference type="SAM" id="Phobius"/>
    </source>
</evidence>
<feature type="transmembrane region" description="Helical" evidence="1">
    <location>
        <begin position="12"/>
        <end position="32"/>
    </location>
</feature>
<keyword evidence="3" id="KW-1185">Reference proteome</keyword>
<reference evidence="2 3" key="1">
    <citation type="submission" date="2018-06" db="EMBL/GenBank/DDBJ databases">
        <authorList>
            <consortium name="Pathogen Informatics"/>
            <person name="Doyle S."/>
        </authorList>
    </citation>
    <scope>NUCLEOTIDE SEQUENCE [LARGE SCALE GENOMIC DNA]</scope>
    <source>
        <strain evidence="2 3">NCTC10526</strain>
    </source>
</reference>
<keyword evidence="1" id="KW-0812">Transmembrane</keyword>
<dbReference type="Proteomes" id="UP000254123">
    <property type="component" value="Unassembled WGS sequence"/>
</dbReference>
<evidence type="ECO:0000313" key="2">
    <source>
        <dbReference type="EMBL" id="SUD89902.1"/>
    </source>
</evidence>
<dbReference type="AlphaFoldDB" id="A0A379LJG4"/>
<feature type="transmembrane region" description="Helical" evidence="1">
    <location>
        <begin position="134"/>
        <end position="159"/>
    </location>
</feature>
<keyword evidence="1" id="KW-0472">Membrane</keyword>
<evidence type="ECO:0000313" key="3">
    <source>
        <dbReference type="Proteomes" id="UP000254123"/>
    </source>
</evidence>
<accession>A0A379LJG4</accession>
<proteinExistence type="predicted"/>
<protein>
    <submittedName>
        <fullName evidence="2">Uncharacterized protein</fullName>
    </submittedName>
</protein>
<gene>
    <name evidence="2" type="ORF">NCTC10526_00208</name>
</gene>
<feature type="transmembrane region" description="Helical" evidence="1">
    <location>
        <begin position="83"/>
        <end position="103"/>
    </location>
</feature>
<feature type="transmembrane region" description="Helical" evidence="1">
    <location>
        <begin position="38"/>
        <end position="54"/>
    </location>
</feature>
<name>A0A379LJG4_9GAMM</name>
<keyword evidence="1" id="KW-1133">Transmembrane helix</keyword>
<sequence>MEVAIITEDSLIELIQAFLLAISLIFCTFYAIKSRFNIARSFWIGSVLVFLSAIRRELSFLSDILVPEGFLLLGASYEWWEDAVLFLIAVTALGLLTYAWHYVSAVLKQVPTALYIVIFLLVILQYVAENEIGFSAISGNIVEELCELIIYTITFMYLWRFKLDDFNTRFIKQTNPLDLRYNFLPPSQNKNNS</sequence>
<organism evidence="2 3">
    <name type="scientific">Psychrobacter phenylpyruvicus</name>
    <dbReference type="NCBI Taxonomy" id="29432"/>
    <lineage>
        <taxon>Bacteria</taxon>
        <taxon>Pseudomonadati</taxon>
        <taxon>Pseudomonadota</taxon>
        <taxon>Gammaproteobacteria</taxon>
        <taxon>Moraxellales</taxon>
        <taxon>Moraxellaceae</taxon>
        <taxon>Psychrobacter</taxon>
    </lineage>
</organism>
<dbReference type="RefSeq" id="WP_051584390.1">
    <property type="nucleotide sequence ID" value="NZ_CAJHAQ010000001.1"/>
</dbReference>
<feature type="transmembrane region" description="Helical" evidence="1">
    <location>
        <begin position="110"/>
        <end position="128"/>
    </location>
</feature>
<dbReference type="EMBL" id="UGVC01000001">
    <property type="protein sequence ID" value="SUD89902.1"/>
    <property type="molecule type" value="Genomic_DNA"/>
</dbReference>